<feature type="transmembrane region" description="Helical" evidence="4">
    <location>
        <begin position="192"/>
        <end position="211"/>
    </location>
</feature>
<keyword evidence="3" id="KW-0807">Transducer</keyword>
<keyword evidence="1" id="KW-0488">Methylation</keyword>
<keyword evidence="4" id="KW-0472">Membrane</keyword>
<dbReference type="PANTHER" id="PTHR43531:SF14">
    <property type="entry name" value="METHYL-ACCEPTING CHEMOTAXIS PROTEIN I-RELATED"/>
    <property type="match status" value="1"/>
</dbReference>
<dbReference type="PROSITE" id="PS50111">
    <property type="entry name" value="CHEMOTAXIS_TRANSDUC_2"/>
    <property type="match status" value="1"/>
</dbReference>
<proteinExistence type="inferred from homology"/>
<gene>
    <name evidence="7" type="ORF">HNO84_18420</name>
</gene>
<dbReference type="InterPro" id="IPR047347">
    <property type="entry name" value="YvaQ-like_sensor"/>
</dbReference>
<keyword evidence="8" id="KW-1185">Reference proteome</keyword>
<comment type="similarity">
    <text evidence="2">Belongs to the methyl-accepting chemotaxis (MCP) protein family.</text>
</comment>
<evidence type="ECO:0000313" key="8">
    <source>
        <dbReference type="Proteomes" id="UP000536746"/>
    </source>
</evidence>
<comment type="caution">
    <text evidence="7">The sequence shown here is derived from an EMBL/GenBank/DDBJ whole genome shotgun (WGS) entry which is preliminary data.</text>
</comment>
<dbReference type="InterPro" id="IPR003660">
    <property type="entry name" value="HAMP_dom"/>
</dbReference>
<evidence type="ECO:0000313" key="7">
    <source>
        <dbReference type="EMBL" id="NUU03590.1"/>
    </source>
</evidence>
<dbReference type="PRINTS" id="PR00260">
    <property type="entry name" value="CHEMTRNSDUCR"/>
</dbReference>
<dbReference type="InterPro" id="IPR051310">
    <property type="entry name" value="MCP_chemotaxis"/>
</dbReference>
<feature type="domain" description="HAMP" evidence="6">
    <location>
        <begin position="213"/>
        <end position="265"/>
    </location>
</feature>
<evidence type="ECO:0000256" key="1">
    <source>
        <dbReference type="ARBA" id="ARBA00022481"/>
    </source>
</evidence>
<dbReference type="Proteomes" id="UP000536746">
    <property type="component" value="Unassembled WGS sequence"/>
</dbReference>
<dbReference type="Pfam" id="PF12729">
    <property type="entry name" value="4HB_MCP_1"/>
    <property type="match status" value="1"/>
</dbReference>
<feature type="domain" description="Methyl-accepting transducer" evidence="5">
    <location>
        <begin position="270"/>
        <end position="499"/>
    </location>
</feature>
<dbReference type="Gene3D" id="6.10.340.10">
    <property type="match status" value="1"/>
</dbReference>
<dbReference type="Pfam" id="PF00672">
    <property type="entry name" value="HAMP"/>
    <property type="match status" value="1"/>
</dbReference>
<dbReference type="SUPFAM" id="SSF58104">
    <property type="entry name" value="Methyl-accepting chemotaxis protein (MCP) signaling domain"/>
    <property type="match status" value="1"/>
</dbReference>
<dbReference type="EMBL" id="JABFMT010000024">
    <property type="protein sequence ID" value="NUU03590.1"/>
    <property type="molecule type" value="Genomic_DNA"/>
</dbReference>
<evidence type="ECO:0000259" key="6">
    <source>
        <dbReference type="PROSITE" id="PS50885"/>
    </source>
</evidence>
<dbReference type="RefSeq" id="WP_079217768.1">
    <property type="nucleotide sequence ID" value="NZ_CP018845.1"/>
</dbReference>
<evidence type="ECO:0000256" key="4">
    <source>
        <dbReference type="SAM" id="Phobius"/>
    </source>
</evidence>
<dbReference type="SMART" id="SM00304">
    <property type="entry name" value="HAMP"/>
    <property type="match status" value="1"/>
</dbReference>
<keyword evidence="4" id="KW-0812">Transmembrane</keyword>
<accession>A0ABX2LYN6</accession>
<dbReference type="CDD" id="cd19411">
    <property type="entry name" value="MCP2201-like_sensor"/>
    <property type="match status" value="1"/>
</dbReference>
<dbReference type="PROSITE" id="PS50885">
    <property type="entry name" value="HAMP"/>
    <property type="match status" value="1"/>
</dbReference>
<dbReference type="PANTHER" id="PTHR43531">
    <property type="entry name" value="PROTEIN ICFG"/>
    <property type="match status" value="1"/>
</dbReference>
<dbReference type="SMART" id="SM00283">
    <property type="entry name" value="MA"/>
    <property type="match status" value="1"/>
</dbReference>
<evidence type="ECO:0000256" key="2">
    <source>
        <dbReference type="ARBA" id="ARBA00029447"/>
    </source>
</evidence>
<keyword evidence="4" id="KW-1133">Transmembrane helix</keyword>
<dbReference type="Gene3D" id="1.10.287.950">
    <property type="entry name" value="Methyl-accepting chemotaxis protein"/>
    <property type="match status" value="1"/>
</dbReference>
<evidence type="ECO:0000259" key="5">
    <source>
        <dbReference type="PROSITE" id="PS50111"/>
    </source>
</evidence>
<evidence type="ECO:0000256" key="3">
    <source>
        <dbReference type="PROSITE-ProRule" id="PRU00284"/>
    </source>
</evidence>
<protein>
    <submittedName>
        <fullName evidence="7">HAMP domain-containing protein</fullName>
    </submittedName>
</protein>
<dbReference type="InterPro" id="IPR004090">
    <property type="entry name" value="Chemotax_Me-accpt_rcpt"/>
</dbReference>
<reference evidence="7 8" key="1">
    <citation type="journal article" date="2020" name="Front. Plant Sci.">
        <title>Isolation of Rhizosphere Bacteria That Improve Quality and Water Stress Tolerance in Greenhouse Ornamentals.</title>
        <authorList>
            <person name="Nordstedt N.P."/>
            <person name="Jones M.L."/>
        </authorList>
    </citation>
    <scope>NUCLEOTIDE SEQUENCE [LARGE SCALE GENOMIC DNA]</scope>
    <source>
        <strain evidence="7 8">C6C2</strain>
    </source>
</reference>
<sequence length="549" mass="57952">MGIAGNLSIRVRLGGAFAVVLAAMAVLIGVGISQVGRISDIEERVMDQDWTKLEAARTIDALTRSNVARLLSLFIINDKAEEERALERIDLNIRKVLEALDTLDHLVASAQGKQLVGEVRQARRDYAESFERVRKLLARDEDQQASALMRRETLPAIERLQESIRQLIDYQNRIVQDSRAESRRIVASARKVMIALGLAAMLAAAALAWWISRSITRPLAQAVGFARAVADGDLRLQIGAAGRDETGQVLSALSDMNGGLGRIISQVAAGSASILQASREIAQGSMDLSARTEAQASSLEETAASLEELAGTVHQNADRARDASALVAAAADAAHEGGAAVERVIGTMAAIDRTAREVVGITSIIDGIAFQTNILALNAAVEAARAGDTGRGFAVVAGEVRVLAQRAAKSAHEIKQLVDVSIRQVEEGGRQVAEAGRTIDSVVGQVRGAAATMSEIALASVEQSAGIDQINSAVAQMDQVTQQNAALVEETASAAASLSQQALQLERAAARFQLPDHLAQRHEAIGPDALPAPAVAARPALRLVAHAGI</sequence>
<feature type="transmembrane region" description="Helical" evidence="4">
    <location>
        <begin position="15"/>
        <end position="36"/>
    </location>
</feature>
<dbReference type="Pfam" id="PF00015">
    <property type="entry name" value="MCPsignal"/>
    <property type="match status" value="1"/>
</dbReference>
<dbReference type="InterPro" id="IPR004089">
    <property type="entry name" value="MCPsignal_dom"/>
</dbReference>
<dbReference type="InterPro" id="IPR024478">
    <property type="entry name" value="HlyB_4HB_MCP"/>
</dbReference>
<name>A0ABX2LYN6_9BURK</name>
<organism evidence="7 8">
    <name type="scientific">Herbaspirillum robiniae</name>
    <dbReference type="NCBI Taxonomy" id="2014887"/>
    <lineage>
        <taxon>Bacteria</taxon>
        <taxon>Pseudomonadati</taxon>
        <taxon>Pseudomonadota</taxon>
        <taxon>Betaproteobacteria</taxon>
        <taxon>Burkholderiales</taxon>
        <taxon>Oxalobacteraceae</taxon>
        <taxon>Herbaspirillum</taxon>
    </lineage>
</organism>